<accession>A0A9D2ECS5</accession>
<dbReference type="InterPro" id="IPR016181">
    <property type="entry name" value="Acyl_CoA_acyltransferase"/>
</dbReference>
<feature type="compositionally biased region" description="Polar residues" evidence="10">
    <location>
        <begin position="1"/>
        <end position="12"/>
    </location>
</feature>
<dbReference type="NCBIfam" id="TIGR02406">
    <property type="entry name" value="ectoine_EctA"/>
    <property type="match status" value="1"/>
</dbReference>
<evidence type="ECO:0000313" key="12">
    <source>
        <dbReference type="EMBL" id="HIZ35022.1"/>
    </source>
</evidence>
<reference evidence="12" key="2">
    <citation type="submission" date="2021-04" db="EMBL/GenBank/DDBJ databases">
        <authorList>
            <person name="Gilroy R."/>
        </authorList>
    </citation>
    <scope>NUCLEOTIDE SEQUENCE</scope>
    <source>
        <strain evidence="12">ChiGjej4B4-7305</strain>
    </source>
</reference>
<dbReference type="SUPFAM" id="SSF55729">
    <property type="entry name" value="Acyl-CoA N-acyltransferases (Nat)"/>
    <property type="match status" value="1"/>
</dbReference>
<dbReference type="GO" id="GO:0033816">
    <property type="term" value="F:diaminobutyrate acetyltransferase activity"/>
    <property type="evidence" value="ECO:0007669"/>
    <property type="project" value="UniProtKB-EC"/>
</dbReference>
<evidence type="ECO:0000256" key="1">
    <source>
        <dbReference type="ARBA" id="ARBA00003741"/>
    </source>
</evidence>
<dbReference type="Pfam" id="PF00583">
    <property type="entry name" value="Acetyltransf_1"/>
    <property type="match status" value="1"/>
</dbReference>
<dbReference type="EMBL" id="DXBY01000074">
    <property type="protein sequence ID" value="HIZ35022.1"/>
    <property type="molecule type" value="Genomic_DNA"/>
</dbReference>
<name>A0A9D2ECS5_9MICO</name>
<evidence type="ECO:0000256" key="8">
    <source>
        <dbReference type="ARBA" id="ARBA00048924"/>
    </source>
</evidence>
<evidence type="ECO:0000256" key="2">
    <source>
        <dbReference type="ARBA" id="ARBA00004978"/>
    </source>
</evidence>
<evidence type="ECO:0000259" key="11">
    <source>
        <dbReference type="PROSITE" id="PS51186"/>
    </source>
</evidence>
<comment type="function">
    <text evidence="1 9">Catalyzes the acetylation of L-2,4-diaminobutyrate (DABA) to gamma-N-acetyl-alpha,gamma-diaminobutyric acid (ADABA) with acetyl coenzyme A.</text>
</comment>
<proteinExistence type="inferred from homology"/>
<dbReference type="AlphaFoldDB" id="A0A9D2ECS5"/>
<dbReference type="EC" id="2.3.1.178" evidence="4 9"/>
<dbReference type="PROSITE" id="PS51186">
    <property type="entry name" value="GNAT"/>
    <property type="match status" value="1"/>
</dbReference>
<keyword evidence="6 9" id="KW-0808">Transferase</keyword>
<gene>
    <name evidence="9 12" type="primary">ectA</name>
    <name evidence="12" type="ORF">H9815_04535</name>
</gene>
<dbReference type="CDD" id="cd04301">
    <property type="entry name" value="NAT_SF"/>
    <property type="match status" value="1"/>
</dbReference>
<sequence length="192" mass="20724">MPIPTESDTSPGTSAPSLPKTPPATPPADSAAADQLQIRPPEAGDGAAMWRLARDGGELDLNTSYAYLILAEDFAATCRVAVSGGEVVGFVLGYRPPERPTHVFVWQVAVRGDQRGRRVAARMLDDLVDRLPEVEAMEATVTESNTASRRLFDSFARRHGGELSWSTGVRAEDFPDGHEAEPRLLISPLSRS</sequence>
<feature type="region of interest" description="Disordered" evidence="10">
    <location>
        <begin position="1"/>
        <end position="33"/>
    </location>
</feature>
<dbReference type="GO" id="GO:0019491">
    <property type="term" value="P:ectoine biosynthetic process"/>
    <property type="evidence" value="ECO:0007669"/>
    <property type="project" value="InterPro"/>
</dbReference>
<evidence type="ECO:0000256" key="3">
    <source>
        <dbReference type="ARBA" id="ARBA00010712"/>
    </source>
</evidence>
<comment type="caution">
    <text evidence="12">The sequence shown here is derived from an EMBL/GenBank/DDBJ whole genome shotgun (WGS) entry which is preliminary data.</text>
</comment>
<evidence type="ECO:0000256" key="4">
    <source>
        <dbReference type="ARBA" id="ARBA00012355"/>
    </source>
</evidence>
<keyword evidence="7 9" id="KW-0012">Acyltransferase</keyword>
<evidence type="ECO:0000313" key="13">
    <source>
        <dbReference type="Proteomes" id="UP000824037"/>
    </source>
</evidence>
<dbReference type="Proteomes" id="UP000824037">
    <property type="component" value="Unassembled WGS sequence"/>
</dbReference>
<feature type="domain" description="N-acetyltransferase" evidence="11">
    <location>
        <begin position="36"/>
        <end position="181"/>
    </location>
</feature>
<evidence type="ECO:0000256" key="6">
    <source>
        <dbReference type="ARBA" id="ARBA00022679"/>
    </source>
</evidence>
<dbReference type="InterPro" id="IPR012772">
    <property type="entry name" value="Ectoine_EctA"/>
</dbReference>
<evidence type="ECO:0000256" key="9">
    <source>
        <dbReference type="RuleBase" id="RU365045"/>
    </source>
</evidence>
<protein>
    <recommendedName>
        <fullName evidence="5 9">L-2,4-diaminobutyric acid acetyltransferase</fullName>
        <shortName evidence="9">DABA acetyltransferase</shortName>
        <ecNumber evidence="4 9">2.3.1.178</ecNumber>
    </recommendedName>
</protein>
<organism evidence="12 13">
    <name type="scientific">Candidatus Ruania gallistercoris</name>
    <dbReference type="NCBI Taxonomy" id="2838746"/>
    <lineage>
        <taxon>Bacteria</taxon>
        <taxon>Bacillati</taxon>
        <taxon>Actinomycetota</taxon>
        <taxon>Actinomycetes</taxon>
        <taxon>Micrococcales</taxon>
        <taxon>Ruaniaceae</taxon>
        <taxon>Ruania</taxon>
    </lineage>
</organism>
<reference evidence="12" key="1">
    <citation type="journal article" date="2021" name="PeerJ">
        <title>Extensive microbial diversity within the chicken gut microbiome revealed by metagenomics and culture.</title>
        <authorList>
            <person name="Gilroy R."/>
            <person name="Ravi A."/>
            <person name="Getino M."/>
            <person name="Pursley I."/>
            <person name="Horton D.L."/>
            <person name="Alikhan N.F."/>
            <person name="Baker D."/>
            <person name="Gharbi K."/>
            <person name="Hall N."/>
            <person name="Watson M."/>
            <person name="Adriaenssens E.M."/>
            <person name="Foster-Nyarko E."/>
            <person name="Jarju S."/>
            <person name="Secka A."/>
            <person name="Antonio M."/>
            <person name="Oren A."/>
            <person name="Chaudhuri R.R."/>
            <person name="La Ragione R."/>
            <person name="Hildebrand F."/>
            <person name="Pallen M.J."/>
        </authorList>
    </citation>
    <scope>NUCLEOTIDE SEQUENCE</scope>
    <source>
        <strain evidence="12">ChiGjej4B4-7305</strain>
    </source>
</reference>
<evidence type="ECO:0000256" key="7">
    <source>
        <dbReference type="ARBA" id="ARBA00023315"/>
    </source>
</evidence>
<evidence type="ECO:0000256" key="5">
    <source>
        <dbReference type="ARBA" id="ARBA00017935"/>
    </source>
</evidence>
<dbReference type="InterPro" id="IPR000182">
    <property type="entry name" value="GNAT_dom"/>
</dbReference>
<dbReference type="Gene3D" id="3.40.630.30">
    <property type="match status" value="1"/>
</dbReference>
<evidence type="ECO:0000256" key="10">
    <source>
        <dbReference type="SAM" id="MobiDB-lite"/>
    </source>
</evidence>
<comment type="similarity">
    <text evidence="3 9">Belongs to the acetyltransferase family. EctA subfamily.</text>
</comment>
<comment type="pathway">
    <text evidence="2 9">Amine and polyamine biosynthesis; ectoine biosynthesis; L-ectoine from L-aspartate 4-semialdehyde: step 2/3.</text>
</comment>
<comment type="catalytic activity">
    <reaction evidence="8 9">
        <text>L-2,4-diaminobutanoate + acetyl-CoA = (2S)-4-acetamido-2-aminobutanoate + CoA + H(+)</text>
        <dbReference type="Rhea" id="RHEA:16901"/>
        <dbReference type="ChEBI" id="CHEBI:15378"/>
        <dbReference type="ChEBI" id="CHEBI:57287"/>
        <dbReference type="ChEBI" id="CHEBI:57288"/>
        <dbReference type="ChEBI" id="CHEBI:58761"/>
        <dbReference type="ChEBI" id="CHEBI:58929"/>
        <dbReference type="EC" id="2.3.1.178"/>
    </reaction>
</comment>